<accession>A0A5E8B4J2</accession>
<feature type="domain" description="BRO1" evidence="3">
    <location>
        <begin position="1"/>
        <end position="421"/>
    </location>
</feature>
<evidence type="ECO:0000259" key="3">
    <source>
        <dbReference type="PROSITE" id="PS51180"/>
    </source>
</evidence>
<dbReference type="Proteomes" id="UP000398389">
    <property type="component" value="Unassembled WGS sequence"/>
</dbReference>
<dbReference type="InterPro" id="IPR037505">
    <property type="entry name" value="pH-resp_palC"/>
</dbReference>
<evidence type="ECO:0000313" key="4">
    <source>
        <dbReference type="EMBL" id="VVT46419.1"/>
    </source>
</evidence>
<evidence type="ECO:0000313" key="5">
    <source>
        <dbReference type="Proteomes" id="UP000398389"/>
    </source>
</evidence>
<dbReference type="PANTHER" id="PTHR40463">
    <property type="entry name" value="PH-RESPONSE REGULATOR PROTEIN PALC"/>
    <property type="match status" value="1"/>
</dbReference>
<dbReference type="Pfam" id="PF03097">
    <property type="entry name" value="BRO1"/>
    <property type="match status" value="1"/>
</dbReference>
<dbReference type="GO" id="GO:0071467">
    <property type="term" value="P:cellular response to pH"/>
    <property type="evidence" value="ECO:0007669"/>
    <property type="project" value="InterPro"/>
</dbReference>
<dbReference type="SMART" id="SM01041">
    <property type="entry name" value="BRO1"/>
    <property type="match status" value="1"/>
</dbReference>
<dbReference type="AlphaFoldDB" id="A0A5E8B4J2"/>
<protein>
    <recommendedName>
        <fullName evidence="2">pH-response regulator protein palC</fullName>
    </recommendedName>
</protein>
<dbReference type="RefSeq" id="XP_031851818.1">
    <property type="nucleotide sequence ID" value="XM_031995927.1"/>
</dbReference>
<dbReference type="EMBL" id="CABVLU010000001">
    <property type="protein sequence ID" value="VVT46419.1"/>
    <property type="molecule type" value="Genomic_DNA"/>
</dbReference>
<dbReference type="InterPro" id="IPR004328">
    <property type="entry name" value="BRO1_dom"/>
</dbReference>
<dbReference type="InterPro" id="IPR038499">
    <property type="entry name" value="BRO1_sf"/>
</dbReference>
<dbReference type="Gene3D" id="1.25.40.280">
    <property type="entry name" value="alix/aip1 like domains"/>
    <property type="match status" value="1"/>
</dbReference>
<evidence type="ECO:0000256" key="2">
    <source>
        <dbReference type="ARBA" id="ARBA00022193"/>
    </source>
</evidence>
<dbReference type="GO" id="GO:0005886">
    <property type="term" value="C:plasma membrane"/>
    <property type="evidence" value="ECO:0007669"/>
    <property type="project" value="TreeGrafter"/>
</dbReference>
<dbReference type="PANTHER" id="PTHR40463:SF1">
    <property type="entry name" value="PH-RESPONSE REGULATOR PROTEIN PALC"/>
    <property type="match status" value="1"/>
</dbReference>
<keyword evidence="5" id="KW-1185">Reference proteome</keyword>
<organism evidence="4 5">
    <name type="scientific">Magnusiomyces paraingens</name>
    <dbReference type="NCBI Taxonomy" id="2606893"/>
    <lineage>
        <taxon>Eukaryota</taxon>
        <taxon>Fungi</taxon>
        <taxon>Dikarya</taxon>
        <taxon>Ascomycota</taxon>
        <taxon>Saccharomycotina</taxon>
        <taxon>Dipodascomycetes</taxon>
        <taxon>Dipodascales</taxon>
        <taxon>Dipodascaceae</taxon>
        <taxon>Magnusiomyces</taxon>
    </lineage>
</organism>
<dbReference type="PROSITE" id="PS51180">
    <property type="entry name" value="BRO1"/>
    <property type="match status" value="1"/>
</dbReference>
<gene>
    <name evidence="4" type="ORF">SAPINGB_P001204</name>
</gene>
<dbReference type="OrthoDB" id="10266451at2759"/>
<evidence type="ECO:0000256" key="1">
    <source>
        <dbReference type="ARBA" id="ARBA00010997"/>
    </source>
</evidence>
<comment type="similarity">
    <text evidence="1">Belongs to the palC family.</text>
</comment>
<sequence length="421" mass="45857">MSLCYQFELPTTGNLSLSQLRSIEHRQLLLDADSRRALVRDTLKKAKRSSTPDVIAVINAIDSYIPYLFTILQALETGEIEPAVSPLVPSWRLPMRSALSVSPRTTLIEPPRVEVASLQYERGMVLYTYALAYMAAAEAVQASAPVTAENDTETGPADRLKQISGYLRRAESVFRYILSMPKDGLASIPDLSAQVLGGFVTFVSGSLHMAMVHKVLRQESLESSTLYSRVSLFAAEKFASAYQMFTSAASIAGLASGSTAGNDDSKSRFKRFHVKTAALKQLGAQSPLLGWLDGQQRYCIAAAEVFMAGAAYNNNNVGLAVGFLTHARDTTNGDGGSHSSTAQILLRDRITDMLRRYTAENDRISFQEVPGPETVVQKWPSGREVVQPQEPWVPPASLLNDEIGGLETKPAAAPTAQQGYY</sequence>
<name>A0A5E8B4J2_9ASCO</name>
<proteinExistence type="inferred from homology"/>
<reference evidence="4 5" key="1">
    <citation type="submission" date="2019-09" db="EMBL/GenBank/DDBJ databases">
        <authorList>
            <person name="Brejova B."/>
        </authorList>
    </citation>
    <scope>NUCLEOTIDE SEQUENCE [LARGE SCALE GENOMIC DNA]</scope>
</reference>
<dbReference type="GeneID" id="43580027"/>